<name>A0A903VSP4_AEDAE</name>
<dbReference type="OrthoDB" id="6281275at2759"/>
<dbReference type="EnsemblMetazoa" id="AAEL027627-RA">
    <property type="protein sequence ID" value="AAEL027627-PA"/>
    <property type="gene ID" value="AAEL027627"/>
</dbReference>
<reference evidence="2" key="2">
    <citation type="submission" date="2022-10" db="UniProtKB">
        <authorList>
            <consortium name="EnsemblMetazoa"/>
        </authorList>
    </citation>
    <scope>IDENTIFICATION</scope>
    <source>
        <strain evidence="2">LVP_AGWG</strain>
    </source>
</reference>
<gene>
    <name evidence="2" type="primary">110681352</name>
</gene>
<organism evidence="2 3">
    <name type="scientific">Aedes aegypti</name>
    <name type="common">Yellowfever mosquito</name>
    <name type="synonym">Culex aegypti</name>
    <dbReference type="NCBI Taxonomy" id="7159"/>
    <lineage>
        <taxon>Eukaryota</taxon>
        <taxon>Metazoa</taxon>
        <taxon>Ecdysozoa</taxon>
        <taxon>Arthropoda</taxon>
        <taxon>Hexapoda</taxon>
        <taxon>Insecta</taxon>
        <taxon>Pterygota</taxon>
        <taxon>Neoptera</taxon>
        <taxon>Endopterygota</taxon>
        <taxon>Diptera</taxon>
        <taxon>Nematocera</taxon>
        <taxon>Culicoidea</taxon>
        <taxon>Culicidae</taxon>
        <taxon>Culicinae</taxon>
        <taxon>Aedini</taxon>
        <taxon>Aedes</taxon>
        <taxon>Stegomyia</taxon>
    </lineage>
</organism>
<dbReference type="AlphaFoldDB" id="A0A903VSP4"/>
<proteinExistence type="predicted"/>
<reference evidence="3" key="1">
    <citation type="submission" date="2017-06" db="EMBL/GenBank/DDBJ databases">
        <title>Aedes aegypti genome working group (AGWG) sequencing and assembly.</title>
        <authorList>
            <consortium name="Aedes aegypti Genome Working Group (AGWG)"/>
            <person name="Matthews B.J."/>
        </authorList>
    </citation>
    <scope>NUCLEOTIDE SEQUENCE [LARGE SCALE GENOMIC DNA]</scope>
    <source>
        <strain evidence="3">LVP_AGWG</strain>
    </source>
</reference>
<feature type="region of interest" description="Disordered" evidence="1">
    <location>
        <begin position="1"/>
        <end position="134"/>
    </location>
</feature>
<evidence type="ECO:0000313" key="2">
    <source>
        <dbReference type="EnsemblMetazoa" id="AAEL027627-PA"/>
    </source>
</evidence>
<protein>
    <submittedName>
        <fullName evidence="2">Uncharacterized protein</fullName>
    </submittedName>
</protein>
<feature type="compositionally biased region" description="Basic and acidic residues" evidence="1">
    <location>
        <begin position="65"/>
        <end position="74"/>
    </location>
</feature>
<evidence type="ECO:0000256" key="1">
    <source>
        <dbReference type="SAM" id="MobiDB-lite"/>
    </source>
</evidence>
<accession>A0A903VSP4</accession>
<feature type="compositionally biased region" description="Low complexity" evidence="1">
    <location>
        <begin position="1"/>
        <end position="16"/>
    </location>
</feature>
<evidence type="ECO:0000313" key="3">
    <source>
        <dbReference type="Proteomes" id="UP000008820"/>
    </source>
</evidence>
<dbReference type="Proteomes" id="UP000008820">
    <property type="component" value="Unassembled WGS sequence"/>
</dbReference>
<feature type="region of interest" description="Disordered" evidence="1">
    <location>
        <begin position="182"/>
        <end position="230"/>
    </location>
</feature>
<sequence>MSSTTPDTLSLDSTTSAESKEQSSRSSSQQHHHHHRYLHPSSAGPVPVADHNQSPPDPAASPGVHSDDSQKENLVHQQQQQYYHHRHHHQQQQQQQQQPFLPPCTGEPEQRRNSSVLNRSSEDDSNDSAFADNGSMSLNTITIALDNKLRSLRNSSIDSDRDVWTQRWKATATTAAAATVPAVPLGANSTPTRRSVHHSRPLTLGENIPYADESPERPLIQTRSETAAAA</sequence>
<feature type="compositionally biased region" description="Polar residues" evidence="1">
    <location>
        <begin position="221"/>
        <end position="230"/>
    </location>
</feature>
<keyword evidence="3" id="KW-1185">Reference proteome</keyword>